<dbReference type="Proteomes" id="UP001642484">
    <property type="component" value="Unassembled WGS sequence"/>
</dbReference>
<comment type="caution">
    <text evidence="1">The sequence shown here is derived from an EMBL/GenBank/DDBJ whole genome shotgun (WGS) entry which is preliminary data.</text>
</comment>
<reference evidence="1 2" key="1">
    <citation type="submission" date="2024-02" db="EMBL/GenBank/DDBJ databases">
        <authorList>
            <person name="Chen Y."/>
            <person name="Shah S."/>
            <person name="Dougan E. K."/>
            <person name="Thang M."/>
            <person name="Chan C."/>
        </authorList>
    </citation>
    <scope>NUCLEOTIDE SEQUENCE [LARGE SCALE GENOMIC DNA]</scope>
</reference>
<accession>A0ABP0N1S6</accession>
<evidence type="ECO:0000313" key="1">
    <source>
        <dbReference type="EMBL" id="CAK9057554.1"/>
    </source>
</evidence>
<dbReference type="EMBL" id="CAXAMN010021284">
    <property type="protein sequence ID" value="CAK9057554.1"/>
    <property type="molecule type" value="Genomic_DNA"/>
</dbReference>
<organism evidence="1 2">
    <name type="scientific">Durusdinium trenchii</name>
    <dbReference type="NCBI Taxonomy" id="1381693"/>
    <lineage>
        <taxon>Eukaryota</taxon>
        <taxon>Sar</taxon>
        <taxon>Alveolata</taxon>
        <taxon>Dinophyceae</taxon>
        <taxon>Suessiales</taxon>
        <taxon>Symbiodiniaceae</taxon>
        <taxon>Durusdinium</taxon>
    </lineage>
</organism>
<sequence length="385" mass="43661">MSPEVLKARLGRDCNQVGWGAELDVADCFYQFEMKQLAKWFGIDDPRKTADWAKAGVDITEVYDEDLETMVLLNDDTVVYPVIGAMPMGWTWALFFANETVAAIARATAPERPLECREKLPTPQLWEGETITSTYVDNVKIQEVARVREKWRFIPMPDDFKSAIEFFNRPGNRGEVESREHIKAFVRAGVGPNTEYGVWLQQALVDGNWLQTSPIVSQFKAVRKRREDVEVPALVEPIPSDMVSEGSYKLLWMRKWRNPDEHINIKEGRVSSMKLLSGTTQKRKSHSEKPEKFEQRLLCGSFLSVAATSARLWEELGSHANSVPIHHRKTQPGCGVTTAWLDTEEVAPASVQHAHWASQWAFASWQHFQRQAGASLPPGKRALRA</sequence>
<name>A0ABP0N1S6_9DINO</name>
<proteinExistence type="predicted"/>
<evidence type="ECO:0000313" key="2">
    <source>
        <dbReference type="Proteomes" id="UP001642484"/>
    </source>
</evidence>
<gene>
    <name evidence="1" type="ORF">CCMP2556_LOCUS28398</name>
</gene>
<protein>
    <recommendedName>
        <fullName evidence="3">DNA-directed DNA polymerase</fullName>
    </recommendedName>
</protein>
<evidence type="ECO:0008006" key="3">
    <source>
        <dbReference type="Google" id="ProtNLM"/>
    </source>
</evidence>
<keyword evidence="2" id="KW-1185">Reference proteome</keyword>